<evidence type="ECO:0008006" key="3">
    <source>
        <dbReference type="Google" id="ProtNLM"/>
    </source>
</evidence>
<accession>A0A9P5XST2</accession>
<evidence type="ECO:0000313" key="1">
    <source>
        <dbReference type="EMBL" id="KAF9456933.1"/>
    </source>
</evidence>
<reference evidence="1" key="1">
    <citation type="submission" date="2020-11" db="EMBL/GenBank/DDBJ databases">
        <authorList>
            <consortium name="DOE Joint Genome Institute"/>
            <person name="Ahrendt S."/>
            <person name="Riley R."/>
            <person name="Andreopoulos W."/>
            <person name="Labutti K."/>
            <person name="Pangilinan J."/>
            <person name="Ruiz-Duenas F.J."/>
            <person name="Barrasa J.M."/>
            <person name="Sanchez-Garcia M."/>
            <person name="Camarero S."/>
            <person name="Miyauchi S."/>
            <person name="Serrano A."/>
            <person name="Linde D."/>
            <person name="Babiker R."/>
            <person name="Drula E."/>
            <person name="Ayuso-Fernandez I."/>
            <person name="Pacheco R."/>
            <person name="Padilla G."/>
            <person name="Ferreira P."/>
            <person name="Barriuso J."/>
            <person name="Kellner H."/>
            <person name="Castanera R."/>
            <person name="Alfaro M."/>
            <person name="Ramirez L."/>
            <person name="Pisabarro A.G."/>
            <person name="Kuo A."/>
            <person name="Tritt A."/>
            <person name="Lipzen A."/>
            <person name="He G."/>
            <person name="Yan M."/>
            <person name="Ng V."/>
            <person name="Cullen D."/>
            <person name="Martin F."/>
            <person name="Rosso M.-N."/>
            <person name="Henrissat B."/>
            <person name="Hibbett D."/>
            <person name="Martinez A.T."/>
            <person name="Grigoriev I.V."/>
        </authorList>
    </citation>
    <scope>NUCLEOTIDE SEQUENCE</scope>
    <source>
        <strain evidence="1">CBS 247.69</strain>
    </source>
</reference>
<protein>
    <recommendedName>
        <fullName evidence="3">HAT C-terminal dimerisation domain-containing protein</fullName>
    </recommendedName>
</protein>
<name>A0A9P5XST2_9AGAR</name>
<dbReference type="EMBL" id="MU150395">
    <property type="protein sequence ID" value="KAF9456933.1"/>
    <property type="molecule type" value="Genomic_DNA"/>
</dbReference>
<evidence type="ECO:0000313" key="2">
    <source>
        <dbReference type="Proteomes" id="UP000807353"/>
    </source>
</evidence>
<proteinExistence type="predicted"/>
<keyword evidence="2" id="KW-1185">Reference proteome</keyword>
<dbReference type="AlphaFoldDB" id="A0A9P5XST2"/>
<organism evidence="1 2">
    <name type="scientific">Collybia nuda</name>
    <dbReference type="NCBI Taxonomy" id="64659"/>
    <lineage>
        <taxon>Eukaryota</taxon>
        <taxon>Fungi</taxon>
        <taxon>Dikarya</taxon>
        <taxon>Basidiomycota</taxon>
        <taxon>Agaricomycotina</taxon>
        <taxon>Agaricomycetes</taxon>
        <taxon>Agaricomycetidae</taxon>
        <taxon>Agaricales</taxon>
        <taxon>Tricholomatineae</taxon>
        <taxon>Clitocybaceae</taxon>
        <taxon>Collybia</taxon>
    </lineage>
</organism>
<comment type="caution">
    <text evidence="1">The sequence shown here is derived from an EMBL/GenBank/DDBJ whole genome shotgun (WGS) entry which is preliminary data.</text>
</comment>
<dbReference type="Proteomes" id="UP000807353">
    <property type="component" value="Unassembled WGS sequence"/>
</dbReference>
<gene>
    <name evidence="1" type="ORF">BDZ94DRAFT_1314666</name>
</gene>
<sequence length="81" mass="9123">MASSVSSEHTFLSAGITISKHCNWLKGDIVEALQCLKSEEEQFLEEDIMDELMQDQVAQDKNAFSWDQIIVDNVADSDKES</sequence>
<dbReference type="OrthoDB" id="3062869at2759"/>